<dbReference type="PANTHER" id="PTHR37722:SF2">
    <property type="entry name" value="OS01G0167700 PROTEIN"/>
    <property type="match status" value="1"/>
</dbReference>
<evidence type="ECO:0000256" key="1">
    <source>
        <dbReference type="SAM" id="MobiDB-lite"/>
    </source>
</evidence>
<feature type="region of interest" description="Disordered" evidence="1">
    <location>
        <begin position="1"/>
        <end position="42"/>
    </location>
</feature>
<sequence>MLQWMGGSRRKVNASRKSTHNRQKQYFEQRKRQQQTTGLENRTEIKNKRVHYHEEPRSLDILSLINLATLSHPNHDDDNNEQSLQQVDLHVSKLAPGMVLKKITIPYSNDQKQTDFEPGVLSSLEFPAASGSQDTTVKQMKEEIQSEVSLLDLLTDGESVNKSSGKSIPESHVAFSVKGLGKVGTETPAHSPRPYQMIFLSPPKAQKCTKTRSAKSISFDVARELVKNFLMDDISMTRDEGKLDRLENLSGILDEFDGARDTHFVDSHSPYSFKKLNNKFDDVEEDMYNSNHIFEGKWNSGIGSLDGNLLGKKNDGLWKMEPLHSEDYFSTSLYAKNSNAHDYSFKDHSFPKRTIAKAGKRVDISAPSSPSFITSTMEEDCDLMTFDWERSPAFRERSNFDFILNPPVWSFKETSESQDSLSLLSEESCSSTAVREERSHKLQPRKKKIYKNLSNKLKSGAAYCTKKSFGLEKIPEPECFTSFTENTDLRAASFCSYPTSFVGADIISTYCKLISPDKLLNLSPDPKLYPTVDSTQKKLKSKSFIDYEPFSSTSRQDDVLRQRSGCVPFSFISGVSQEENEMYDLSGKRNAGKIGKVSHEHFDKPENKVSLPEKFTNPPSCATAMDAGLNENLDEDEESKDETKEQSNGSEIRNCPEVANETSVEKVDGPAQQTSFTNDEKENFDNICPARPQKT</sequence>
<feature type="compositionally biased region" description="Basic residues" evidence="1">
    <location>
        <begin position="8"/>
        <end position="23"/>
    </location>
</feature>
<proteinExistence type="predicted"/>
<accession>A0A6V7QA95</accession>
<dbReference type="AlphaFoldDB" id="A0A6V7QA95"/>
<organism evidence="2">
    <name type="scientific">Ananas comosus var. bracteatus</name>
    <name type="common">red pineapple</name>
    <dbReference type="NCBI Taxonomy" id="296719"/>
    <lineage>
        <taxon>Eukaryota</taxon>
        <taxon>Viridiplantae</taxon>
        <taxon>Streptophyta</taxon>
        <taxon>Embryophyta</taxon>
        <taxon>Tracheophyta</taxon>
        <taxon>Spermatophyta</taxon>
        <taxon>Magnoliopsida</taxon>
        <taxon>Liliopsida</taxon>
        <taxon>Poales</taxon>
        <taxon>Bromeliaceae</taxon>
        <taxon>Bromelioideae</taxon>
        <taxon>Ananas</taxon>
    </lineage>
</organism>
<protein>
    <submittedName>
        <fullName evidence="2">Uncharacterized protein</fullName>
    </submittedName>
</protein>
<name>A0A6V7QA95_ANACO</name>
<dbReference type="EMBL" id="LR862134">
    <property type="protein sequence ID" value="CAD1839911.1"/>
    <property type="molecule type" value="Genomic_DNA"/>
</dbReference>
<evidence type="ECO:0000313" key="2">
    <source>
        <dbReference type="EMBL" id="CAD1839911.1"/>
    </source>
</evidence>
<dbReference type="PANTHER" id="PTHR37722">
    <property type="entry name" value="OS01G0167700 PROTEIN"/>
    <property type="match status" value="1"/>
</dbReference>
<reference evidence="2" key="1">
    <citation type="submission" date="2020-07" db="EMBL/GenBank/DDBJ databases">
        <authorList>
            <person name="Lin J."/>
        </authorList>
    </citation>
    <scope>NUCLEOTIDE SEQUENCE</scope>
</reference>
<feature type="region of interest" description="Disordered" evidence="1">
    <location>
        <begin position="632"/>
        <end position="695"/>
    </location>
</feature>
<gene>
    <name evidence="2" type="ORF">CB5_LOCUS23122</name>
</gene>